<accession>A0A5C8PVL9</accession>
<feature type="binding site" evidence="8">
    <location>
        <begin position="224"/>
        <end position="225"/>
    </location>
    <ligand>
        <name>substrate</name>
    </ligand>
</feature>
<comment type="subunit">
    <text evidence="8">Homodimer.</text>
</comment>
<comment type="function">
    <text evidence="8">Catalyzes the stereoinversion of LL-2,6-diaminopimelate (L,L-DAP) to meso-diaminopimelate (meso-DAP), a precursor of L-lysine and an essential component of the bacterial peptidoglycan.</text>
</comment>
<dbReference type="GO" id="GO:0008837">
    <property type="term" value="F:diaminopimelate epimerase activity"/>
    <property type="evidence" value="ECO:0007669"/>
    <property type="project" value="UniProtKB-UniRule"/>
</dbReference>
<dbReference type="HAMAP" id="MF_00197">
    <property type="entry name" value="DAP_epimerase"/>
    <property type="match status" value="1"/>
</dbReference>
<feature type="active site" description="Proton acceptor" evidence="8">
    <location>
        <position position="223"/>
    </location>
</feature>
<sequence>MEPGVPFRKMHGLGNDFVVLDARTRPLDLTPARRRAIADRRTGVGCDQLIVLEPPTERTADVFMRIYNPDGGEAGACGNATRCVAHVLMGERHSDAVVVQTVSGLLDSEKAGTGANGLPIVSVDMGAARLDWRDIPVSEACDTLHLPLALGPVADPVGTSMGNPHATFFVDDLAAVPVSTLGPQLETHKLFPERANIGFAQITGENRIRLKVWERGAGLTLACGSGACAALVAAARRGLAGRKADVIVDGGTLTIEWQRDGHVMMTGDVAQSFAGTLDPSLLA</sequence>
<comment type="similarity">
    <text evidence="2 8">Belongs to the diaminopimelate epimerase family.</text>
</comment>
<keyword evidence="4 8" id="KW-0028">Amino-acid biosynthesis</keyword>
<evidence type="ECO:0000313" key="10">
    <source>
        <dbReference type="EMBL" id="TXL82065.1"/>
    </source>
</evidence>
<dbReference type="GO" id="GO:0009089">
    <property type="term" value="P:lysine biosynthetic process via diaminopimelate"/>
    <property type="evidence" value="ECO:0007669"/>
    <property type="project" value="UniProtKB-UniRule"/>
</dbReference>
<evidence type="ECO:0000256" key="8">
    <source>
        <dbReference type="HAMAP-Rule" id="MF_00197"/>
    </source>
</evidence>
<organism evidence="10 11">
    <name type="scientific">Vineibacter terrae</name>
    <dbReference type="NCBI Taxonomy" id="2586908"/>
    <lineage>
        <taxon>Bacteria</taxon>
        <taxon>Pseudomonadati</taxon>
        <taxon>Pseudomonadota</taxon>
        <taxon>Alphaproteobacteria</taxon>
        <taxon>Hyphomicrobiales</taxon>
        <taxon>Vineibacter</taxon>
    </lineage>
</organism>
<keyword evidence="8" id="KW-0963">Cytoplasm</keyword>
<evidence type="ECO:0000256" key="9">
    <source>
        <dbReference type="PROSITE-ProRule" id="PRU10125"/>
    </source>
</evidence>
<protein>
    <recommendedName>
        <fullName evidence="3 8">Diaminopimelate epimerase</fullName>
        <shortName evidence="8">DAP epimerase</shortName>
        <ecNumber evidence="3 8">5.1.1.7</ecNumber>
    </recommendedName>
    <alternativeName>
        <fullName evidence="8">PLP-independent amino acid racemase</fullName>
    </alternativeName>
</protein>
<feature type="binding site" evidence="8">
    <location>
        <position position="196"/>
    </location>
    <ligand>
        <name>substrate</name>
    </ligand>
</feature>
<dbReference type="InterPro" id="IPR018510">
    <property type="entry name" value="DAP_epimerase_AS"/>
</dbReference>
<feature type="active site" description="Proton donor" evidence="8">
    <location>
        <position position="77"/>
    </location>
</feature>
<dbReference type="EMBL" id="VDUZ01000002">
    <property type="protein sequence ID" value="TXL82065.1"/>
    <property type="molecule type" value="Genomic_DNA"/>
</dbReference>
<evidence type="ECO:0000256" key="1">
    <source>
        <dbReference type="ARBA" id="ARBA00005196"/>
    </source>
</evidence>
<comment type="pathway">
    <text evidence="1 8">Amino-acid biosynthesis; L-lysine biosynthesis via DAP pathway; DL-2,6-diaminopimelate from LL-2,6-diaminopimelate: step 1/1.</text>
</comment>
<keyword evidence="5 8" id="KW-0457">Lysine biosynthesis</keyword>
<evidence type="ECO:0000256" key="7">
    <source>
        <dbReference type="ARBA" id="ARBA00051712"/>
    </source>
</evidence>
<keyword evidence="11" id="KW-1185">Reference proteome</keyword>
<dbReference type="Gene3D" id="3.10.310.10">
    <property type="entry name" value="Diaminopimelate Epimerase, Chain A, domain 1"/>
    <property type="match status" value="2"/>
</dbReference>
<reference evidence="10 11" key="1">
    <citation type="submission" date="2019-06" db="EMBL/GenBank/DDBJ databases">
        <title>New taxonomy in bacterial strain CC-CFT640, isolated from vineyard.</title>
        <authorList>
            <person name="Lin S.-Y."/>
            <person name="Tsai C.-F."/>
            <person name="Young C.-C."/>
        </authorList>
    </citation>
    <scope>NUCLEOTIDE SEQUENCE [LARGE SCALE GENOMIC DNA]</scope>
    <source>
        <strain evidence="10 11">CC-CFT640</strain>
    </source>
</reference>
<evidence type="ECO:0000256" key="5">
    <source>
        <dbReference type="ARBA" id="ARBA00023154"/>
    </source>
</evidence>
<feature type="binding site" evidence="8">
    <location>
        <position position="15"/>
    </location>
    <ligand>
        <name>substrate</name>
    </ligand>
</feature>
<dbReference type="EC" id="5.1.1.7" evidence="3 8"/>
<feature type="site" description="Could be important to modulate the pK values of the two catalytic cysteine residues" evidence="8">
    <location>
        <position position="165"/>
    </location>
</feature>
<comment type="catalytic activity">
    <reaction evidence="7 8">
        <text>(2S,6S)-2,6-diaminopimelate = meso-2,6-diaminopimelate</text>
        <dbReference type="Rhea" id="RHEA:15393"/>
        <dbReference type="ChEBI" id="CHEBI:57609"/>
        <dbReference type="ChEBI" id="CHEBI:57791"/>
        <dbReference type="EC" id="5.1.1.7"/>
    </reaction>
</comment>
<proteinExistence type="inferred from homology"/>
<dbReference type="GO" id="GO:0005829">
    <property type="term" value="C:cytosol"/>
    <property type="evidence" value="ECO:0007669"/>
    <property type="project" value="TreeGrafter"/>
</dbReference>
<dbReference type="PROSITE" id="PS01326">
    <property type="entry name" value="DAP_EPIMERASE"/>
    <property type="match status" value="1"/>
</dbReference>
<dbReference type="InterPro" id="IPR001653">
    <property type="entry name" value="DAP_epimerase_DapF"/>
</dbReference>
<feature type="binding site" evidence="8">
    <location>
        <begin position="78"/>
        <end position="79"/>
    </location>
    <ligand>
        <name>substrate</name>
    </ligand>
</feature>
<dbReference type="OrthoDB" id="9805408at2"/>
<dbReference type="AlphaFoldDB" id="A0A5C8PVL9"/>
<dbReference type="NCBIfam" id="TIGR00652">
    <property type="entry name" value="DapF"/>
    <property type="match status" value="1"/>
</dbReference>
<feature type="active site" evidence="9">
    <location>
        <position position="77"/>
    </location>
</feature>
<feature type="binding site" evidence="8">
    <location>
        <begin position="214"/>
        <end position="215"/>
    </location>
    <ligand>
        <name>substrate</name>
    </ligand>
</feature>
<evidence type="ECO:0000313" key="11">
    <source>
        <dbReference type="Proteomes" id="UP000321638"/>
    </source>
</evidence>
<evidence type="ECO:0000256" key="4">
    <source>
        <dbReference type="ARBA" id="ARBA00022605"/>
    </source>
</evidence>
<feature type="binding site" evidence="8">
    <location>
        <position position="68"/>
    </location>
    <ligand>
        <name>substrate</name>
    </ligand>
</feature>
<evidence type="ECO:0000256" key="3">
    <source>
        <dbReference type="ARBA" id="ARBA00013080"/>
    </source>
</evidence>
<feature type="site" description="Could be important to modulate the pK values of the two catalytic cysteine residues" evidence="8">
    <location>
        <position position="214"/>
    </location>
</feature>
<comment type="caution">
    <text evidence="10">The sequence shown here is derived from an EMBL/GenBank/DDBJ whole genome shotgun (WGS) entry which is preliminary data.</text>
</comment>
<dbReference type="PANTHER" id="PTHR31689:SF0">
    <property type="entry name" value="DIAMINOPIMELATE EPIMERASE"/>
    <property type="match status" value="1"/>
</dbReference>
<dbReference type="PANTHER" id="PTHR31689">
    <property type="entry name" value="DIAMINOPIMELATE EPIMERASE, CHLOROPLASTIC"/>
    <property type="match status" value="1"/>
</dbReference>
<evidence type="ECO:0000256" key="6">
    <source>
        <dbReference type="ARBA" id="ARBA00023235"/>
    </source>
</evidence>
<evidence type="ECO:0000256" key="2">
    <source>
        <dbReference type="ARBA" id="ARBA00010219"/>
    </source>
</evidence>
<dbReference type="Proteomes" id="UP000321638">
    <property type="component" value="Unassembled WGS sequence"/>
</dbReference>
<comment type="subcellular location">
    <subcellularLocation>
        <location evidence="8">Cytoplasm</location>
    </subcellularLocation>
</comment>
<name>A0A5C8PVL9_9HYPH</name>
<feature type="binding site" evidence="8">
    <location>
        <position position="48"/>
    </location>
    <ligand>
        <name>substrate</name>
    </ligand>
</feature>
<keyword evidence="6 8" id="KW-0413">Isomerase</keyword>
<dbReference type="UniPathway" id="UPA00034">
    <property type="reaction ID" value="UER00025"/>
</dbReference>
<feature type="binding site" evidence="8">
    <location>
        <position position="163"/>
    </location>
    <ligand>
        <name>substrate</name>
    </ligand>
</feature>
<dbReference type="SUPFAM" id="SSF54506">
    <property type="entry name" value="Diaminopimelate epimerase-like"/>
    <property type="match status" value="2"/>
</dbReference>
<gene>
    <name evidence="8" type="primary">dapF</name>
    <name evidence="10" type="ORF">FHP25_01860</name>
</gene>
<dbReference type="Pfam" id="PF01678">
    <property type="entry name" value="DAP_epimerase"/>
    <property type="match status" value="2"/>
</dbReference>